<dbReference type="OrthoDB" id="2119228at2759"/>
<dbReference type="InterPro" id="IPR001715">
    <property type="entry name" value="CH_dom"/>
</dbReference>
<feature type="region of interest" description="Disordered" evidence="10">
    <location>
        <begin position="362"/>
        <end position="413"/>
    </location>
</feature>
<feature type="compositionally biased region" description="Low complexity" evidence="10">
    <location>
        <begin position="196"/>
        <end position="219"/>
    </location>
</feature>
<evidence type="ECO:0000313" key="13">
    <source>
        <dbReference type="EMBL" id="RNF08764.1"/>
    </source>
</evidence>
<evidence type="ECO:0000256" key="4">
    <source>
        <dbReference type="ARBA" id="ARBA00022618"/>
    </source>
</evidence>
<feature type="region of interest" description="Disordered" evidence="10">
    <location>
        <begin position="144"/>
        <end position="329"/>
    </location>
</feature>
<dbReference type="GO" id="GO:0051301">
    <property type="term" value="P:cell division"/>
    <property type="evidence" value="ECO:0007669"/>
    <property type="project" value="UniProtKB-KW"/>
</dbReference>
<reference evidence="13 14" key="1">
    <citation type="journal article" date="2018" name="BMC Genomics">
        <title>Genomic comparison of Trypanosoma conorhini and Trypanosoma rangeli to Trypanosoma cruzi strains of high and low virulence.</title>
        <authorList>
            <person name="Bradwell K.R."/>
            <person name="Koparde V.N."/>
            <person name="Matveyev A.V."/>
            <person name="Serrano M.G."/>
            <person name="Alves J.M."/>
            <person name="Parikh H."/>
            <person name="Huang B."/>
            <person name="Lee V."/>
            <person name="Espinosa-Alvarez O."/>
            <person name="Ortiz P.A."/>
            <person name="Costa-Martins A.G."/>
            <person name="Teixeira M.M."/>
            <person name="Buck G.A."/>
        </authorList>
    </citation>
    <scope>NUCLEOTIDE SEQUENCE [LARGE SCALE GENOMIC DNA]</scope>
    <source>
        <strain evidence="13 14">025E</strain>
    </source>
</reference>
<gene>
    <name evidence="13" type="ORF">Tco025E_07096</name>
</gene>
<evidence type="ECO:0000256" key="5">
    <source>
        <dbReference type="ARBA" id="ARBA00022701"/>
    </source>
</evidence>
<dbReference type="InterPro" id="IPR036872">
    <property type="entry name" value="CH_dom_sf"/>
</dbReference>
<dbReference type="SUPFAM" id="SSF47576">
    <property type="entry name" value="Calponin-homology domain, CH-domain"/>
    <property type="match status" value="1"/>
</dbReference>
<keyword evidence="6" id="KW-0498">Mitosis</keyword>
<keyword evidence="5 9" id="KW-0493">Microtubule</keyword>
<protein>
    <submittedName>
        <fullName evidence="13">Microtubule-associated protein, RP/EB family</fullName>
    </submittedName>
</protein>
<feature type="compositionally biased region" description="Basic and acidic residues" evidence="10">
    <location>
        <begin position="266"/>
        <end position="275"/>
    </location>
</feature>
<keyword evidence="8" id="KW-0131">Cell cycle</keyword>
<evidence type="ECO:0000256" key="3">
    <source>
        <dbReference type="ARBA" id="ARBA00022490"/>
    </source>
</evidence>
<evidence type="ECO:0000256" key="9">
    <source>
        <dbReference type="PROSITE-ProRule" id="PRU00576"/>
    </source>
</evidence>
<dbReference type="PANTHER" id="PTHR10623">
    <property type="entry name" value="MICROTUBULE-ASSOCIATED PROTEIN RP/EB FAMILY MEMBER"/>
    <property type="match status" value="1"/>
</dbReference>
<keyword evidence="14" id="KW-1185">Reference proteome</keyword>
<feature type="compositionally biased region" description="Low complexity" evidence="10">
    <location>
        <begin position="277"/>
        <end position="300"/>
    </location>
</feature>
<name>A0A422NTM9_9TRYP</name>
<dbReference type="Gene3D" id="1.20.5.1430">
    <property type="match status" value="1"/>
</dbReference>
<dbReference type="SUPFAM" id="SSF140612">
    <property type="entry name" value="EB1 dimerisation domain-like"/>
    <property type="match status" value="1"/>
</dbReference>
<feature type="compositionally biased region" description="Low complexity" evidence="10">
    <location>
        <begin position="157"/>
        <end position="166"/>
    </location>
</feature>
<evidence type="ECO:0000256" key="10">
    <source>
        <dbReference type="SAM" id="MobiDB-lite"/>
    </source>
</evidence>
<dbReference type="Proteomes" id="UP000284403">
    <property type="component" value="Unassembled WGS sequence"/>
</dbReference>
<dbReference type="PROSITE" id="PS51230">
    <property type="entry name" value="EB1_C"/>
    <property type="match status" value="1"/>
</dbReference>
<dbReference type="GO" id="GO:0008017">
    <property type="term" value="F:microtubule binding"/>
    <property type="evidence" value="ECO:0007669"/>
    <property type="project" value="InterPro"/>
</dbReference>
<feature type="compositionally biased region" description="Basic and acidic residues" evidence="10">
    <location>
        <begin position="304"/>
        <end position="313"/>
    </location>
</feature>
<comment type="similarity">
    <text evidence="2">Belongs to the MAPRE family.</text>
</comment>
<dbReference type="GO" id="GO:0005874">
    <property type="term" value="C:microtubule"/>
    <property type="evidence" value="ECO:0007669"/>
    <property type="project" value="UniProtKB-KW"/>
</dbReference>
<dbReference type="PROSITE" id="PS50021">
    <property type="entry name" value="CH"/>
    <property type="match status" value="1"/>
</dbReference>
<evidence type="ECO:0000259" key="11">
    <source>
        <dbReference type="PROSITE" id="PS50021"/>
    </source>
</evidence>
<evidence type="ECO:0000256" key="8">
    <source>
        <dbReference type="ARBA" id="ARBA00023306"/>
    </source>
</evidence>
<dbReference type="EMBL" id="MKKU01000528">
    <property type="protein sequence ID" value="RNF08764.1"/>
    <property type="molecule type" value="Genomic_DNA"/>
</dbReference>
<feature type="compositionally biased region" description="Polar residues" evidence="10">
    <location>
        <begin position="220"/>
        <end position="233"/>
    </location>
</feature>
<evidence type="ECO:0000259" key="12">
    <source>
        <dbReference type="PROSITE" id="PS51230"/>
    </source>
</evidence>
<keyword evidence="3" id="KW-0963">Cytoplasm</keyword>
<evidence type="ECO:0000256" key="6">
    <source>
        <dbReference type="ARBA" id="ARBA00022776"/>
    </source>
</evidence>
<evidence type="ECO:0000256" key="2">
    <source>
        <dbReference type="ARBA" id="ARBA00010729"/>
    </source>
</evidence>
<organism evidence="13 14">
    <name type="scientific">Trypanosoma conorhini</name>
    <dbReference type="NCBI Taxonomy" id="83891"/>
    <lineage>
        <taxon>Eukaryota</taxon>
        <taxon>Discoba</taxon>
        <taxon>Euglenozoa</taxon>
        <taxon>Kinetoplastea</taxon>
        <taxon>Metakinetoplastina</taxon>
        <taxon>Trypanosomatida</taxon>
        <taxon>Trypanosomatidae</taxon>
        <taxon>Trypanosoma</taxon>
    </lineage>
</organism>
<dbReference type="InterPro" id="IPR036133">
    <property type="entry name" value="EB1_C_sf"/>
</dbReference>
<accession>A0A422NTM9</accession>
<keyword evidence="7" id="KW-0206">Cytoskeleton</keyword>
<dbReference type="Gene3D" id="1.10.418.10">
    <property type="entry name" value="Calponin-like domain"/>
    <property type="match status" value="1"/>
</dbReference>
<dbReference type="InterPro" id="IPR027328">
    <property type="entry name" value="MAPRE"/>
</dbReference>
<dbReference type="RefSeq" id="XP_029225906.1">
    <property type="nucleotide sequence ID" value="XM_029373963.1"/>
</dbReference>
<feature type="domain" description="EB1 C-terminal" evidence="12">
    <location>
        <begin position="420"/>
        <end position="491"/>
    </location>
</feature>
<feature type="domain" description="Calponin-homology (CH)" evidence="11">
    <location>
        <begin position="16"/>
        <end position="135"/>
    </location>
</feature>
<dbReference type="InterPro" id="IPR004953">
    <property type="entry name" value="EB1_C"/>
</dbReference>
<proteinExistence type="inferred from homology"/>
<evidence type="ECO:0000313" key="14">
    <source>
        <dbReference type="Proteomes" id="UP000284403"/>
    </source>
</evidence>
<sequence>MDRGRVTPSLRVVASKDSRTELLAWLNELLDNNAAAAGGQPLPRLHKVEQCSNGVPYVLLLPSLLATPYPPLTAKAKTNAKHEFDAVVNMKLFMDALHKNGIPRPEVLSKDLDKVIKGAYQANLQLLQWFRGLYDALSASPAERTQRRTSLGEPADPDAAAPSRPAEGAPPPNDCEGPHAEAETAARAAVLSGRVPSAQPASRASAASHPAHSQEASAQPASATAKRSSSFHGSGNALVARPSSAYRRQVAPGRGHVSPARGYSAARREVARDRTPSTSSRGAGEAARAARPASSLLRSGNSTKRFEGGRDPELGPGGKAPGTGSTAARPATAVSLRNMAATSLTTTTTTAARAPLERSGARPLVDCSSTDLNAPPGSPMGGPKRTSTLRRGADSLATSASQAGPAGLFHSSRVGTPVHSFRHSRSLSGGGSNGDPSMSAALAAVKNERQFYYDKLRLIENLVGPVAEQNEGSPETKHLARSVLEILYAAA</sequence>
<dbReference type="GeneID" id="40320707"/>
<keyword evidence="4" id="KW-0132">Cell division</keyword>
<comment type="subcellular location">
    <subcellularLocation>
        <location evidence="1">Cytoplasm</location>
        <location evidence="1">Cytoskeleton</location>
    </subcellularLocation>
</comment>
<evidence type="ECO:0000256" key="7">
    <source>
        <dbReference type="ARBA" id="ARBA00023212"/>
    </source>
</evidence>
<comment type="caution">
    <text evidence="13">The sequence shown here is derived from an EMBL/GenBank/DDBJ whole genome shotgun (WGS) entry which is preliminary data.</text>
</comment>
<evidence type="ECO:0000256" key="1">
    <source>
        <dbReference type="ARBA" id="ARBA00004245"/>
    </source>
</evidence>
<dbReference type="Pfam" id="PF03271">
    <property type="entry name" value="EB1"/>
    <property type="match status" value="1"/>
</dbReference>
<dbReference type="AlphaFoldDB" id="A0A422NTM9"/>